<name>A0A8J2ZDT5_9PROT</name>
<evidence type="ECO:0008006" key="5">
    <source>
        <dbReference type="Google" id="ProtNLM"/>
    </source>
</evidence>
<organism evidence="3 4">
    <name type="scientific">Caldovatus sediminis</name>
    <dbReference type="NCBI Taxonomy" id="2041189"/>
    <lineage>
        <taxon>Bacteria</taxon>
        <taxon>Pseudomonadati</taxon>
        <taxon>Pseudomonadota</taxon>
        <taxon>Alphaproteobacteria</taxon>
        <taxon>Acetobacterales</taxon>
        <taxon>Roseomonadaceae</taxon>
        <taxon>Caldovatus</taxon>
    </lineage>
</organism>
<dbReference type="Proteomes" id="UP000597507">
    <property type="component" value="Unassembled WGS sequence"/>
</dbReference>
<sequence length="261" mass="27582">MRRAAIGLALLLGAALGGLAPPIARAQPPAAPALAVPPLVAELSQRRIEITTGFTGADILVFGSTERLIGEASDEVLVVATGPPQPMVVRRKIRVLGFWMNGPSATFPQVPGFYAIAGTRPAWQMLPEDVRQSGRLGLDALPLRALGAQGPAFRAALLELKKGAGLWVEDTAPVEVSGGRLFHVRVPLPATVTPGTYRVEVLLVRARRIVARQELDFEVVRVGAAARIADVADTAPLLYGLTCIVLAGLAGWLGSVLFRRS</sequence>
<feature type="signal peptide" evidence="2">
    <location>
        <begin position="1"/>
        <end position="26"/>
    </location>
</feature>
<evidence type="ECO:0000313" key="3">
    <source>
        <dbReference type="EMBL" id="GGG42511.1"/>
    </source>
</evidence>
<comment type="caution">
    <text evidence="3">The sequence shown here is derived from an EMBL/GenBank/DDBJ whole genome shotgun (WGS) entry which is preliminary data.</text>
</comment>
<feature type="chain" id="PRO_5035156212" description="Transmembrane protein" evidence="2">
    <location>
        <begin position="27"/>
        <end position="261"/>
    </location>
</feature>
<keyword evidence="2" id="KW-0732">Signal</keyword>
<dbReference type="RefSeq" id="WP_188902116.1">
    <property type="nucleotide sequence ID" value="NZ_BMKS01000011.1"/>
</dbReference>
<evidence type="ECO:0000256" key="2">
    <source>
        <dbReference type="SAM" id="SignalP"/>
    </source>
</evidence>
<dbReference type="AlphaFoldDB" id="A0A8J2ZDT5"/>
<feature type="transmembrane region" description="Helical" evidence="1">
    <location>
        <begin position="237"/>
        <end position="258"/>
    </location>
</feature>
<dbReference type="EMBL" id="BMKS01000011">
    <property type="protein sequence ID" value="GGG42511.1"/>
    <property type="molecule type" value="Genomic_DNA"/>
</dbReference>
<keyword evidence="1" id="KW-1133">Transmembrane helix</keyword>
<gene>
    <name evidence="3" type="ORF">GCM10010964_32500</name>
</gene>
<evidence type="ECO:0000256" key="1">
    <source>
        <dbReference type="SAM" id="Phobius"/>
    </source>
</evidence>
<keyword evidence="1" id="KW-0812">Transmembrane</keyword>
<accession>A0A8J2ZDT5</accession>
<reference evidence="3 4" key="1">
    <citation type="journal article" date="2014" name="Int. J. Syst. Evol. Microbiol.">
        <title>Complete genome sequence of Corynebacterium casei LMG S-19264T (=DSM 44701T), isolated from a smear-ripened cheese.</title>
        <authorList>
            <consortium name="US DOE Joint Genome Institute (JGI-PGF)"/>
            <person name="Walter F."/>
            <person name="Albersmeier A."/>
            <person name="Kalinowski J."/>
            <person name="Ruckert C."/>
        </authorList>
    </citation>
    <scope>NUCLEOTIDE SEQUENCE [LARGE SCALE GENOMIC DNA]</scope>
    <source>
        <strain evidence="3 4">CGMCC 1.16330</strain>
    </source>
</reference>
<keyword evidence="1" id="KW-0472">Membrane</keyword>
<protein>
    <recommendedName>
        <fullName evidence="5">Transmembrane protein</fullName>
    </recommendedName>
</protein>
<keyword evidence="4" id="KW-1185">Reference proteome</keyword>
<evidence type="ECO:0000313" key="4">
    <source>
        <dbReference type="Proteomes" id="UP000597507"/>
    </source>
</evidence>
<dbReference type="Pfam" id="PF09608">
    <property type="entry name" value="Alph_Pro_TM"/>
    <property type="match status" value="1"/>
</dbReference>
<proteinExistence type="predicted"/>
<dbReference type="InterPro" id="IPR019088">
    <property type="entry name" value="CHP02186-rel_TM"/>
</dbReference>